<dbReference type="OrthoDB" id="440553at2759"/>
<feature type="transmembrane region" description="Helical" evidence="8">
    <location>
        <begin position="498"/>
        <end position="523"/>
    </location>
</feature>
<evidence type="ECO:0000256" key="5">
    <source>
        <dbReference type="ARBA" id="ARBA00022989"/>
    </source>
</evidence>
<proteinExistence type="inferred from homology"/>
<dbReference type="InterPro" id="IPR001958">
    <property type="entry name" value="Tet-R_TetA/multi-R_MdtG-like"/>
</dbReference>
<dbReference type="PRINTS" id="PR01035">
    <property type="entry name" value="TCRTETA"/>
</dbReference>
<evidence type="ECO:0000256" key="7">
    <source>
        <dbReference type="SAM" id="MobiDB-lite"/>
    </source>
</evidence>
<evidence type="ECO:0000313" key="11">
    <source>
        <dbReference type="Proteomes" id="UP000198372"/>
    </source>
</evidence>
<feature type="transmembrane region" description="Helical" evidence="8">
    <location>
        <begin position="369"/>
        <end position="389"/>
    </location>
</feature>
<comment type="similarity">
    <text evidence="2">Belongs to the major facilitator superfamily. Vesicular transporter family.</text>
</comment>
<dbReference type="GO" id="GO:0022857">
    <property type="term" value="F:transmembrane transporter activity"/>
    <property type="evidence" value="ECO:0007669"/>
    <property type="project" value="InterPro"/>
</dbReference>
<dbReference type="Gene3D" id="1.20.1250.20">
    <property type="entry name" value="MFS general substrate transporter like domains"/>
    <property type="match status" value="2"/>
</dbReference>
<sequence length="549" mass="58838">MKIPFLSRRRKDSELETTDKLDGRPPFLLGLRSSTPYIALTVGVGVLVDLSGYGLVVPVVPFRLESLGYENIGSKTGWLVAAYAGGLIVSSPPIAYVGGKFKDKRTPLLVALLFMAAAIVLFMETSSYAAMIVSRILQGISGTGIWTLGLALVTDSVPEARVGIIMGYVMVGFSIGQLIGPPVGGVLYERMGYRAPFVFALCLGTSNRYPVVVLFRADILTGLCPIALFTIVLVDFVLRLLVIEKRTALKWIRAGKVDLPNFEAPGYTNPNKKTTEEAKAESKILPGQEVKPVIADDTRPASVDSAAVESGQSEESEREPVKDMGPWPALKIMSTSMRPVTLFSLTLLNGITLGGLLDTGMTLHLHDVYGLNSLGAGLVFIGLIVPTFLASPLAGWASDRYGAKGVATIGMLLTFPGYLLLIIRGPLPLFIFFLVILGVALSFFLTPVMQDLSVVVQNIPGLPSTYCYGAFNMMYSIGSFIGPIIAGQIIEGLGIRKGWIVMACICPALSAMITPFVVLYVGGRCNWFDQFKKSSAQTSAASDATAVQV</sequence>
<dbReference type="PANTHER" id="PTHR23506">
    <property type="entry name" value="GH10249P"/>
    <property type="match status" value="1"/>
</dbReference>
<feature type="transmembrane region" description="Helical" evidence="8">
    <location>
        <begin position="76"/>
        <end position="96"/>
    </location>
</feature>
<feature type="transmembrane region" description="Helical" evidence="8">
    <location>
        <begin position="37"/>
        <end position="56"/>
    </location>
</feature>
<feature type="transmembrane region" description="Helical" evidence="8">
    <location>
        <begin position="108"/>
        <end position="130"/>
    </location>
</feature>
<keyword evidence="5 8" id="KW-1133">Transmembrane helix</keyword>
<dbReference type="InterPro" id="IPR050930">
    <property type="entry name" value="MFS_Vesicular_Transporter"/>
</dbReference>
<dbReference type="SUPFAM" id="SSF103473">
    <property type="entry name" value="MFS general substrate transporter"/>
    <property type="match status" value="1"/>
</dbReference>
<feature type="transmembrane region" description="Helical" evidence="8">
    <location>
        <begin position="219"/>
        <end position="242"/>
    </location>
</feature>
<dbReference type="PANTHER" id="PTHR23506:SF23">
    <property type="entry name" value="GH10249P"/>
    <property type="match status" value="1"/>
</dbReference>
<keyword evidence="3" id="KW-0813">Transport</keyword>
<feature type="transmembrane region" description="Helical" evidence="8">
    <location>
        <begin position="466"/>
        <end position="486"/>
    </location>
</feature>
<protein>
    <submittedName>
        <fullName evidence="10">BQ2448_1522 protein</fullName>
    </submittedName>
</protein>
<feature type="domain" description="Major facilitator superfamily (MFS) profile" evidence="9">
    <location>
        <begin position="38"/>
        <end position="522"/>
    </location>
</feature>
<comment type="subcellular location">
    <subcellularLocation>
        <location evidence="1">Membrane</location>
        <topology evidence="1">Multi-pass membrane protein</topology>
    </subcellularLocation>
</comment>
<evidence type="ECO:0000256" key="4">
    <source>
        <dbReference type="ARBA" id="ARBA00022692"/>
    </source>
</evidence>
<evidence type="ECO:0000256" key="1">
    <source>
        <dbReference type="ARBA" id="ARBA00004141"/>
    </source>
</evidence>
<dbReference type="InterPro" id="IPR020846">
    <property type="entry name" value="MFS_dom"/>
</dbReference>
<dbReference type="Proteomes" id="UP000198372">
    <property type="component" value="Unassembled WGS sequence"/>
</dbReference>
<accession>A0A238FG51</accession>
<evidence type="ECO:0000313" key="10">
    <source>
        <dbReference type="EMBL" id="SCV70128.1"/>
    </source>
</evidence>
<dbReference type="EMBL" id="FMSP01000005">
    <property type="protein sequence ID" value="SCV70128.1"/>
    <property type="molecule type" value="Genomic_DNA"/>
</dbReference>
<evidence type="ECO:0000256" key="6">
    <source>
        <dbReference type="ARBA" id="ARBA00023136"/>
    </source>
</evidence>
<feature type="transmembrane region" description="Helical" evidence="8">
    <location>
        <begin position="427"/>
        <end position="445"/>
    </location>
</feature>
<dbReference type="InterPro" id="IPR036259">
    <property type="entry name" value="MFS_trans_sf"/>
</dbReference>
<evidence type="ECO:0000256" key="3">
    <source>
        <dbReference type="ARBA" id="ARBA00022448"/>
    </source>
</evidence>
<dbReference type="PROSITE" id="PS50850">
    <property type="entry name" value="MFS"/>
    <property type="match status" value="1"/>
</dbReference>
<dbReference type="InterPro" id="IPR011701">
    <property type="entry name" value="MFS"/>
</dbReference>
<dbReference type="AlphaFoldDB" id="A0A238FG51"/>
<keyword evidence="6 8" id="KW-0472">Membrane</keyword>
<feature type="transmembrane region" description="Helical" evidence="8">
    <location>
        <begin position="165"/>
        <end position="188"/>
    </location>
</feature>
<reference evidence="11" key="1">
    <citation type="submission" date="2016-09" db="EMBL/GenBank/DDBJ databases">
        <authorList>
            <person name="Jeantristanb JTB J.-T."/>
            <person name="Ricardo R."/>
        </authorList>
    </citation>
    <scope>NUCLEOTIDE SEQUENCE [LARGE SCALE GENOMIC DNA]</scope>
</reference>
<evidence type="ECO:0000259" key="9">
    <source>
        <dbReference type="PROSITE" id="PS50850"/>
    </source>
</evidence>
<evidence type="ECO:0000256" key="8">
    <source>
        <dbReference type="SAM" id="Phobius"/>
    </source>
</evidence>
<name>A0A238FG51_9BASI</name>
<evidence type="ECO:0000256" key="2">
    <source>
        <dbReference type="ARBA" id="ARBA00006829"/>
    </source>
</evidence>
<gene>
    <name evidence="10" type="ORF">BQ2448_1522</name>
</gene>
<dbReference type="GO" id="GO:0016020">
    <property type="term" value="C:membrane"/>
    <property type="evidence" value="ECO:0007669"/>
    <property type="project" value="UniProtKB-SubCell"/>
</dbReference>
<feature type="transmembrane region" description="Helical" evidence="8">
    <location>
        <begin position="136"/>
        <end position="153"/>
    </location>
</feature>
<keyword evidence="11" id="KW-1185">Reference proteome</keyword>
<feature type="region of interest" description="Disordered" evidence="7">
    <location>
        <begin position="304"/>
        <end position="323"/>
    </location>
</feature>
<organism evidence="10 11">
    <name type="scientific">Microbotryum intermedium</name>
    <dbReference type="NCBI Taxonomy" id="269621"/>
    <lineage>
        <taxon>Eukaryota</taxon>
        <taxon>Fungi</taxon>
        <taxon>Dikarya</taxon>
        <taxon>Basidiomycota</taxon>
        <taxon>Pucciniomycotina</taxon>
        <taxon>Microbotryomycetes</taxon>
        <taxon>Microbotryales</taxon>
        <taxon>Microbotryaceae</taxon>
        <taxon>Microbotryum</taxon>
    </lineage>
</organism>
<feature type="transmembrane region" description="Helical" evidence="8">
    <location>
        <begin position="340"/>
        <end position="357"/>
    </location>
</feature>
<feature type="transmembrane region" description="Helical" evidence="8">
    <location>
        <begin position="401"/>
        <end position="421"/>
    </location>
</feature>
<dbReference type="Pfam" id="PF07690">
    <property type="entry name" value="MFS_1"/>
    <property type="match status" value="2"/>
</dbReference>
<dbReference type="STRING" id="269621.A0A238FG51"/>
<dbReference type="CDD" id="cd17325">
    <property type="entry name" value="MFS_MdtG_SLC18_like"/>
    <property type="match status" value="1"/>
</dbReference>
<keyword evidence="4 8" id="KW-0812">Transmembrane</keyword>